<evidence type="ECO:0000259" key="2">
    <source>
        <dbReference type="PROSITE" id="PS51352"/>
    </source>
</evidence>
<dbReference type="SUPFAM" id="SSF52833">
    <property type="entry name" value="Thioredoxin-like"/>
    <property type="match status" value="1"/>
</dbReference>
<dbReference type="AlphaFoldDB" id="A0A411YD15"/>
<proteinExistence type="predicted"/>
<reference evidence="3 4" key="1">
    <citation type="submission" date="2019-01" db="EMBL/GenBank/DDBJ databases">
        <title>Egibacter rhizosphaerae EGI 80759T.</title>
        <authorList>
            <person name="Chen D.-D."/>
            <person name="Tian Y."/>
            <person name="Jiao J.-Y."/>
            <person name="Zhang X.-T."/>
            <person name="Zhang Y.-G."/>
            <person name="Zhang Y."/>
            <person name="Xiao M."/>
            <person name="Shu W.-S."/>
            <person name="Li W.-J."/>
        </authorList>
    </citation>
    <scope>NUCLEOTIDE SEQUENCE [LARGE SCALE GENOMIC DNA]</scope>
    <source>
        <strain evidence="3 4">EGI 80759</strain>
    </source>
</reference>
<keyword evidence="1" id="KW-0472">Membrane</keyword>
<dbReference type="InterPro" id="IPR013766">
    <property type="entry name" value="Thioredoxin_domain"/>
</dbReference>
<keyword evidence="4" id="KW-1185">Reference proteome</keyword>
<dbReference type="RefSeq" id="WP_131154130.1">
    <property type="nucleotide sequence ID" value="NZ_CP036402.1"/>
</dbReference>
<evidence type="ECO:0000256" key="1">
    <source>
        <dbReference type="SAM" id="Phobius"/>
    </source>
</evidence>
<dbReference type="KEGG" id="erz:ER308_05990"/>
<dbReference type="InterPro" id="IPR036249">
    <property type="entry name" value="Thioredoxin-like_sf"/>
</dbReference>
<keyword evidence="1" id="KW-1133">Transmembrane helix</keyword>
<organism evidence="3 4">
    <name type="scientific">Egibacter rhizosphaerae</name>
    <dbReference type="NCBI Taxonomy" id="1670831"/>
    <lineage>
        <taxon>Bacteria</taxon>
        <taxon>Bacillati</taxon>
        <taxon>Actinomycetota</taxon>
        <taxon>Nitriliruptoria</taxon>
        <taxon>Egibacterales</taxon>
        <taxon>Egibacteraceae</taxon>
        <taxon>Egibacter</taxon>
    </lineage>
</organism>
<dbReference type="EMBL" id="CP036402">
    <property type="protein sequence ID" value="QBI19133.1"/>
    <property type="molecule type" value="Genomic_DNA"/>
</dbReference>
<evidence type="ECO:0000313" key="4">
    <source>
        <dbReference type="Proteomes" id="UP000291469"/>
    </source>
</evidence>
<keyword evidence="1" id="KW-0812">Transmembrane</keyword>
<gene>
    <name evidence="3" type="ORF">ER308_05990</name>
</gene>
<dbReference type="PROSITE" id="PS51352">
    <property type="entry name" value="THIOREDOXIN_2"/>
    <property type="match status" value="1"/>
</dbReference>
<accession>A0A411YD15</accession>
<feature type="transmembrane region" description="Helical" evidence="1">
    <location>
        <begin position="6"/>
        <end position="28"/>
    </location>
</feature>
<dbReference type="Proteomes" id="UP000291469">
    <property type="component" value="Chromosome"/>
</dbReference>
<evidence type="ECO:0000313" key="3">
    <source>
        <dbReference type="EMBL" id="QBI19133.1"/>
    </source>
</evidence>
<dbReference type="OrthoDB" id="4868790at2"/>
<name>A0A411YD15_9ACTN</name>
<feature type="domain" description="Thioredoxin" evidence="2">
    <location>
        <begin position="50"/>
        <end position="155"/>
    </location>
</feature>
<protein>
    <recommendedName>
        <fullName evidence="2">Thioredoxin domain-containing protein</fullName>
    </recommendedName>
</protein>
<dbReference type="Gene3D" id="3.40.30.10">
    <property type="entry name" value="Glutaredoxin"/>
    <property type="match status" value="1"/>
</dbReference>
<sequence>MSGTAWIASYVLLWIAVLVLGLAVVVLLRHIGVLHARLGPQGVHHGNEGPTVGDPAPAAGWFDYAGAELTLVTFTAPGCPLCAELVPSLERLARVDRTVQLQLVDHGRDEVGVFAAWNVSQTPYVVAVDRDGIVRGGGIANSLEQVETLIDSIQGEQRDAA</sequence>